<evidence type="ECO:0000256" key="3">
    <source>
        <dbReference type="ARBA" id="ARBA00015991"/>
    </source>
</evidence>
<dbReference type="Proteomes" id="UP000011747">
    <property type="component" value="Unassembled WGS sequence"/>
</dbReference>
<dbReference type="PATRIC" id="fig|665952.3.peg.164"/>
<comment type="catalytic activity">
    <reaction evidence="4 5 6">
        <text>an acyl phosphate + H2O = a carboxylate + phosphate + H(+)</text>
        <dbReference type="Rhea" id="RHEA:14965"/>
        <dbReference type="ChEBI" id="CHEBI:15377"/>
        <dbReference type="ChEBI" id="CHEBI:15378"/>
        <dbReference type="ChEBI" id="CHEBI:29067"/>
        <dbReference type="ChEBI" id="CHEBI:43474"/>
        <dbReference type="ChEBI" id="CHEBI:59918"/>
        <dbReference type="EC" id="3.6.1.7"/>
    </reaction>
</comment>
<comment type="similarity">
    <text evidence="1 7">Belongs to the acylphosphatase family.</text>
</comment>
<sequence length="92" mass="10639">MMKRLFIKVYGKVQGVGFRYYTQQKAQQLGLKGWVRNEMDGSVEIEAEGDEMPLSELISFIKKGASPHGRVDQIEVVEKEPKENEKKFTIQY</sequence>
<gene>
    <name evidence="9" type="ORF">HMPREF1015_01053</name>
</gene>
<evidence type="ECO:0000313" key="10">
    <source>
        <dbReference type="Proteomes" id="UP000011747"/>
    </source>
</evidence>
<feature type="domain" description="Acylphosphatase-like" evidence="8">
    <location>
        <begin position="4"/>
        <end position="92"/>
    </location>
</feature>
<dbReference type="RefSeq" id="WP_003352441.1">
    <property type="nucleotide sequence ID" value="NZ_JH414740.1"/>
</dbReference>
<dbReference type="Pfam" id="PF00708">
    <property type="entry name" value="Acylphosphatase"/>
    <property type="match status" value="1"/>
</dbReference>
<accession>G9QGZ4</accession>
<name>G9QGZ4_9BACI</name>
<dbReference type="InterPro" id="IPR001792">
    <property type="entry name" value="Acylphosphatase-like_dom"/>
</dbReference>
<dbReference type="InterPro" id="IPR020456">
    <property type="entry name" value="Acylphosphatase"/>
</dbReference>
<evidence type="ECO:0000313" key="9">
    <source>
        <dbReference type="EMBL" id="EHL79631.1"/>
    </source>
</evidence>
<dbReference type="GO" id="GO:0003998">
    <property type="term" value="F:acylphosphatase activity"/>
    <property type="evidence" value="ECO:0007669"/>
    <property type="project" value="UniProtKB-EC"/>
</dbReference>
<evidence type="ECO:0000256" key="4">
    <source>
        <dbReference type="ARBA" id="ARBA00047645"/>
    </source>
</evidence>
<evidence type="ECO:0000256" key="6">
    <source>
        <dbReference type="RuleBase" id="RU000553"/>
    </source>
</evidence>
<feature type="active site" evidence="5">
    <location>
        <position position="19"/>
    </location>
</feature>
<dbReference type="EC" id="3.6.1.7" evidence="2 5"/>
<comment type="caution">
    <text evidence="9">The sequence shown here is derived from an EMBL/GenBank/DDBJ whole genome shotgun (WGS) entry which is preliminary data.</text>
</comment>
<evidence type="ECO:0000256" key="1">
    <source>
        <dbReference type="ARBA" id="ARBA00005614"/>
    </source>
</evidence>
<feature type="active site" evidence="5">
    <location>
        <position position="37"/>
    </location>
</feature>
<dbReference type="EMBL" id="ACWF01000005">
    <property type="protein sequence ID" value="EHL79631.1"/>
    <property type="molecule type" value="Genomic_DNA"/>
</dbReference>
<keyword evidence="10" id="KW-1185">Reference proteome</keyword>
<dbReference type="GeneID" id="87581902"/>
<protein>
    <recommendedName>
        <fullName evidence="3 5">Acylphosphatase</fullName>
        <ecNumber evidence="2 5">3.6.1.7</ecNumber>
    </recommendedName>
</protein>
<organism evidence="9 10">
    <name type="scientific">Bacillus smithii 7_3_47FAA</name>
    <dbReference type="NCBI Taxonomy" id="665952"/>
    <lineage>
        <taxon>Bacteria</taxon>
        <taxon>Bacillati</taxon>
        <taxon>Bacillota</taxon>
        <taxon>Bacilli</taxon>
        <taxon>Bacillales</taxon>
        <taxon>Bacillaceae</taxon>
        <taxon>Bacillus</taxon>
    </lineage>
</organism>
<dbReference type="HOGENOM" id="CLU_141932_3_2_9"/>
<dbReference type="PANTHER" id="PTHR47268">
    <property type="entry name" value="ACYLPHOSPHATASE"/>
    <property type="match status" value="1"/>
</dbReference>
<dbReference type="PROSITE" id="PS00151">
    <property type="entry name" value="ACYLPHOSPHATASE_2"/>
    <property type="match status" value="1"/>
</dbReference>
<dbReference type="InterPro" id="IPR036046">
    <property type="entry name" value="Acylphosphatase-like_dom_sf"/>
</dbReference>
<dbReference type="PROSITE" id="PS51160">
    <property type="entry name" value="ACYLPHOSPHATASE_3"/>
    <property type="match status" value="1"/>
</dbReference>
<dbReference type="PRINTS" id="PR00112">
    <property type="entry name" value="ACYLPHPHTASE"/>
</dbReference>
<dbReference type="PANTHER" id="PTHR47268:SF4">
    <property type="entry name" value="ACYLPHOSPHATASE"/>
    <property type="match status" value="1"/>
</dbReference>
<keyword evidence="5 6" id="KW-0378">Hydrolase</keyword>
<proteinExistence type="inferred from homology"/>
<evidence type="ECO:0000256" key="7">
    <source>
        <dbReference type="RuleBase" id="RU004168"/>
    </source>
</evidence>
<evidence type="ECO:0000256" key="5">
    <source>
        <dbReference type="PROSITE-ProRule" id="PRU00520"/>
    </source>
</evidence>
<dbReference type="Gene3D" id="3.30.70.100">
    <property type="match status" value="1"/>
</dbReference>
<dbReference type="AlphaFoldDB" id="G9QGZ4"/>
<dbReference type="InterPro" id="IPR017968">
    <property type="entry name" value="Acylphosphatase_CS"/>
</dbReference>
<evidence type="ECO:0000259" key="8">
    <source>
        <dbReference type="PROSITE" id="PS51160"/>
    </source>
</evidence>
<dbReference type="PROSITE" id="PS00150">
    <property type="entry name" value="ACYLPHOSPHATASE_1"/>
    <property type="match status" value="1"/>
</dbReference>
<evidence type="ECO:0000256" key="2">
    <source>
        <dbReference type="ARBA" id="ARBA00012150"/>
    </source>
</evidence>
<dbReference type="SUPFAM" id="SSF54975">
    <property type="entry name" value="Acylphosphatase/BLUF domain-like"/>
    <property type="match status" value="1"/>
</dbReference>
<reference evidence="9 10" key="1">
    <citation type="submission" date="2011-09" db="EMBL/GenBank/DDBJ databases">
        <title>The Genome Sequence of Bacillus smithii 7_3_47FAA.</title>
        <authorList>
            <consortium name="The Broad Institute Genome Sequencing Platform"/>
            <person name="Earl A."/>
            <person name="Ward D."/>
            <person name="Feldgarden M."/>
            <person name="Gevers D."/>
            <person name="Daigneault M."/>
            <person name="Strauss J."/>
            <person name="Allen-Vercoe E."/>
            <person name="Young S.K."/>
            <person name="Zeng Q."/>
            <person name="Gargeya S."/>
            <person name="Fitzgerald M."/>
            <person name="Haas B."/>
            <person name="Abouelleil A."/>
            <person name="Alvarado L."/>
            <person name="Arachchi H.M."/>
            <person name="Berlin A."/>
            <person name="Brown A."/>
            <person name="Chapman S.B."/>
            <person name="Chen Z."/>
            <person name="Dunbar C."/>
            <person name="Freedman E."/>
            <person name="Gearin G."/>
            <person name="Goldberg J."/>
            <person name="Griggs A."/>
            <person name="Gujja S."/>
            <person name="Heiman D."/>
            <person name="Howarth C."/>
            <person name="Larson L."/>
            <person name="Lui A."/>
            <person name="MacDonald P.J.P."/>
            <person name="Montmayeur A."/>
            <person name="Murphy C."/>
            <person name="Neiman D."/>
            <person name="Pearson M."/>
            <person name="Priest M."/>
            <person name="Roberts A."/>
            <person name="Saif S."/>
            <person name="Shea T."/>
            <person name="Shenoy N."/>
            <person name="Sisk P."/>
            <person name="Stolte C."/>
            <person name="Sykes S."/>
            <person name="Wortman J."/>
            <person name="Nusbaum C."/>
            <person name="Birren B."/>
        </authorList>
    </citation>
    <scope>NUCLEOTIDE SEQUENCE [LARGE SCALE GENOMIC DNA]</scope>
    <source>
        <strain evidence="9 10">7_3_47FAA</strain>
    </source>
</reference>